<dbReference type="AlphaFoldDB" id="A0A9J5X7L3"/>
<accession>A0A9J5X7L3</accession>
<name>A0A9J5X7L3_SOLCO</name>
<protein>
    <submittedName>
        <fullName evidence="1">Uncharacterized protein</fullName>
    </submittedName>
</protein>
<dbReference type="EMBL" id="JACXVP010000010">
    <property type="protein sequence ID" value="KAG5583453.1"/>
    <property type="molecule type" value="Genomic_DNA"/>
</dbReference>
<dbReference type="Proteomes" id="UP000824120">
    <property type="component" value="Chromosome 10"/>
</dbReference>
<evidence type="ECO:0000313" key="1">
    <source>
        <dbReference type="EMBL" id="KAG5583453.1"/>
    </source>
</evidence>
<comment type="caution">
    <text evidence="1">The sequence shown here is derived from an EMBL/GenBank/DDBJ whole genome shotgun (WGS) entry which is preliminary data.</text>
</comment>
<gene>
    <name evidence="1" type="ORF">H5410_054080</name>
</gene>
<sequence>MNFCSLCSSPIAISLICSSENEIVVPNDTNITEFGSCLSSHNKQDSSDKTMIQMKIEDEMEI</sequence>
<evidence type="ECO:0000313" key="2">
    <source>
        <dbReference type="Proteomes" id="UP000824120"/>
    </source>
</evidence>
<organism evidence="1 2">
    <name type="scientific">Solanum commersonii</name>
    <name type="common">Commerson's wild potato</name>
    <name type="synonym">Commerson's nightshade</name>
    <dbReference type="NCBI Taxonomy" id="4109"/>
    <lineage>
        <taxon>Eukaryota</taxon>
        <taxon>Viridiplantae</taxon>
        <taxon>Streptophyta</taxon>
        <taxon>Embryophyta</taxon>
        <taxon>Tracheophyta</taxon>
        <taxon>Spermatophyta</taxon>
        <taxon>Magnoliopsida</taxon>
        <taxon>eudicotyledons</taxon>
        <taxon>Gunneridae</taxon>
        <taxon>Pentapetalae</taxon>
        <taxon>asterids</taxon>
        <taxon>lamiids</taxon>
        <taxon>Solanales</taxon>
        <taxon>Solanaceae</taxon>
        <taxon>Solanoideae</taxon>
        <taxon>Solaneae</taxon>
        <taxon>Solanum</taxon>
    </lineage>
</organism>
<proteinExistence type="predicted"/>
<keyword evidence="2" id="KW-1185">Reference proteome</keyword>
<reference evidence="1 2" key="1">
    <citation type="submission" date="2020-09" db="EMBL/GenBank/DDBJ databases">
        <title>De no assembly of potato wild relative species, Solanum commersonii.</title>
        <authorList>
            <person name="Cho K."/>
        </authorList>
    </citation>
    <scope>NUCLEOTIDE SEQUENCE [LARGE SCALE GENOMIC DNA]</scope>
    <source>
        <strain evidence="1">LZ3.2</strain>
        <tissue evidence="1">Leaf</tissue>
    </source>
</reference>